<reference evidence="1" key="2">
    <citation type="submission" date="2012-06" db="EMBL/GenBank/DDBJ databases">
        <authorList>
            <person name="Yu Y."/>
            <person name="Currie J."/>
            <person name="Lomeli R."/>
            <person name="Angelova A."/>
            <person name="Collura K."/>
            <person name="Wissotski M."/>
            <person name="Campos D."/>
            <person name="Kudrna D."/>
            <person name="Golser W."/>
            <person name="Ashely E."/>
            <person name="Descour A."/>
            <person name="Fernandes J."/>
            <person name="Soderlund C."/>
            <person name="Walbot V."/>
        </authorList>
    </citation>
    <scope>NUCLEOTIDE SEQUENCE</scope>
    <source>
        <strain evidence="1">B73</strain>
    </source>
</reference>
<reference evidence="1" key="1">
    <citation type="journal article" date="2009" name="PLoS Genet.">
        <title>Sequencing, mapping, and analysis of 27,455 maize full-length cDNAs.</title>
        <authorList>
            <person name="Soderlund C."/>
            <person name="Descour A."/>
            <person name="Kudrna D."/>
            <person name="Bomhoff M."/>
            <person name="Boyd L."/>
            <person name="Currie J."/>
            <person name="Angelova A."/>
            <person name="Collura K."/>
            <person name="Wissotski M."/>
            <person name="Ashley E."/>
            <person name="Morrow D."/>
            <person name="Fernandes J."/>
            <person name="Walbot V."/>
            <person name="Yu Y."/>
        </authorList>
    </citation>
    <scope>NUCLEOTIDE SEQUENCE</scope>
    <source>
        <strain evidence="1">B73</strain>
    </source>
</reference>
<protein>
    <submittedName>
        <fullName evidence="1">Uncharacterized protein</fullName>
    </submittedName>
</protein>
<dbReference type="AlphaFoldDB" id="C4IYB9"/>
<organism evidence="1">
    <name type="scientific">Zea mays</name>
    <name type="common">Maize</name>
    <dbReference type="NCBI Taxonomy" id="4577"/>
    <lineage>
        <taxon>Eukaryota</taxon>
        <taxon>Viridiplantae</taxon>
        <taxon>Streptophyta</taxon>
        <taxon>Embryophyta</taxon>
        <taxon>Tracheophyta</taxon>
        <taxon>Spermatophyta</taxon>
        <taxon>Magnoliopsida</taxon>
        <taxon>Liliopsida</taxon>
        <taxon>Poales</taxon>
        <taxon>Poaceae</taxon>
        <taxon>PACMAD clade</taxon>
        <taxon>Panicoideae</taxon>
        <taxon>Andropogonodae</taxon>
        <taxon>Andropogoneae</taxon>
        <taxon>Tripsacinae</taxon>
        <taxon>Zea</taxon>
    </lineage>
</organism>
<proteinExistence type="evidence at transcript level"/>
<name>C4IYB9_MAIZE</name>
<dbReference type="EMBL" id="BT083566">
    <property type="protein sequence ID" value="ACR33919.1"/>
    <property type="molecule type" value="mRNA"/>
</dbReference>
<evidence type="ECO:0000313" key="1">
    <source>
        <dbReference type="EMBL" id="ACR33919.1"/>
    </source>
</evidence>
<dbReference type="HOGENOM" id="CLU_2593286_0_0_1"/>
<sequence length="80" mass="8840">MANSVRMQTVQQRASRRRTVQGIASTKWLAGFARGPWSDGATALDFGELNCVGDDVTICNYYVVTGSDDAEDDRGDPRRR</sequence>
<accession>C4IYB9</accession>